<sequence length="276" mass="31180">MQQASFYSSSVSADRQHYLEQQVRETDLKKSPAVIILPADSYQLMQVDVAEIPKAEQRDAVRWKISERLDYPAADAVIDLFEVEPFSSEKKPALYAVSAQQQILRQWLAISKQSGLAISAIDIPEFSLRNICELFTEDERGLAVLLLLKHNGVLVIVRDGTLYLVRWLSIGMDDLLAVSKQDDEALAEQIDSIVLEIQRSFDYCESNFHLPLVSRLLVAQTQNEIPEVVHSLNEYLSVNVEAFSFENILEVPEGSQQIELNRCLFAIGGALRQENN</sequence>
<dbReference type="RefSeq" id="WP_092344734.1">
    <property type="nucleotide sequence ID" value="NZ_FNQN01000002.1"/>
</dbReference>
<dbReference type="EMBL" id="FNQN01000002">
    <property type="protein sequence ID" value="SDZ90440.1"/>
    <property type="molecule type" value="Genomic_DNA"/>
</dbReference>
<dbReference type="SUPFAM" id="SSF53067">
    <property type="entry name" value="Actin-like ATPase domain"/>
    <property type="match status" value="1"/>
</dbReference>
<accession>A0A1H3WTZ4</accession>
<dbReference type="Gene3D" id="3.30.1490.300">
    <property type="match status" value="1"/>
</dbReference>
<name>A0A1H3WTZ4_9BACT</name>
<proteinExistence type="predicted"/>
<reference evidence="1 2" key="1">
    <citation type="submission" date="2016-10" db="EMBL/GenBank/DDBJ databases">
        <authorList>
            <person name="de Groot N.N."/>
        </authorList>
    </citation>
    <scope>NUCLEOTIDE SEQUENCE [LARGE SCALE GENOMIC DNA]</scope>
    <source>
        <strain evidence="1 2">DSM 7343</strain>
    </source>
</reference>
<evidence type="ECO:0000313" key="1">
    <source>
        <dbReference type="EMBL" id="SDZ90440.1"/>
    </source>
</evidence>
<dbReference type="Proteomes" id="UP000199409">
    <property type="component" value="Unassembled WGS sequence"/>
</dbReference>
<organism evidence="1 2">
    <name type="scientific">Desulfuromusa kysingii</name>
    <dbReference type="NCBI Taxonomy" id="37625"/>
    <lineage>
        <taxon>Bacteria</taxon>
        <taxon>Pseudomonadati</taxon>
        <taxon>Thermodesulfobacteriota</taxon>
        <taxon>Desulfuromonadia</taxon>
        <taxon>Desulfuromonadales</taxon>
        <taxon>Geopsychrobacteraceae</taxon>
        <taxon>Desulfuromusa</taxon>
    </lineage>
</organism>
<keyword evidence="2" id="KW-1185">Reference proteome</keyword>
<gene>
    <name evidence="1" type="ORF">SAMN05660420_00669</name>
</gene>
<protein>
    <submittedName>
        <fullName evidence="1">MSHA biogenesis protein MshI</fullName>
    </submittedName>
</protein>
<dbReference type="STRING" id="37625.SAMN05660420_00669"/>
<dbReference type="OrthoDB" id="5296002at2"/>
<dbReference type="Gene3D" id="3.30.420.40">
    <property type="match status" value="2"/>
</dbReference>
<dbReference type="AlphaFoldDB" id="A0A1H3WTZ4"/>
<evidence type="ECO:0000313" key="2">
    <source>
        <dbReference type="Proteomes" id="UP000199409"/>
    </source>
</evidence>
<dbReference type="InterPro" id="IPR043129">
    <property type="entry name" value="ATPase_NBD"/>
</dbReference>